<evidence type="ECO:0000313" key="2">
    <source>
        <dbReference type="EMBL" id="MBB6255277.1"/>
    </source>
</evidence>
<name>A0A7X0B3W3_9PROT</name>
<dbReference type="EMBL" id="JACIIZ010000029">
    <property type="protein sequence ID" value="MBB6255277.1"/>
    <property type="molecule type" value="Genomic_DNA"/>
</dbReference>
<evidence type="ECO:0000313" key="3">
    <source>
        <dbReference type="Proteomes" id="UP000539175"/>
    </source>
</evidence>
<dbReference type="AlphaFoldDB" id="A0A7X0B3W3"/>
<proteinExistence type="predicted"/>
<reference evidence="2 3" key="1">
    <citation type="submission" date="2020-08" db="EMBL/GenBank/DDBJ databases">
        <title>Genomic Encyclopedia of Type Strains, Phase IV (KMG-IV): sequencing the most valuable type-strain genomes for metagenomic binning, comparative biology and taxonomic classification.</title>
        <authorList>
            <person name="Goeker M."/>
        </authorList>
    </citation>
    <scope>NUCLEOTIDE SEQUENCE [LARGE SCALE GENOMIC DNA]</scope>
    <source>
        <strain evidence="2 3">DSM 22198</strain>
    </source>
</reference>
<accession>A0A7X0B3W3</accession>
<comment type="caution">
    <text evidence="2">The sequence shown here is derived from an EMBL/GenBank/DDBJ whole genome shotgun (WGS) entry which is preliminary data.</text>
</comment>
<keyword evidence="1" id="KW-0732">Signal</keyword>
<protein>
    <recommendedName>
        <fullName evidence="4">Peptidase A2 domain-containing protein</fullName>
    </recommendedName>
</protein>
<evidence type="ECO:0000256" key="1">
    <source>
        <dbReference type="SAM" id="SignalP"/>
    </source>
</evidence>
<sequence length="414" mass="42247">MTVSTRHRSRFWAIAVLMAQGASWMPSTASAQCTYPTAGTSFALNIVPQDGVAAPVGRYMTTIRIGGGQVRDAVVDTGSIGLVINQSGVDQALFQQSKTPAQMLYTSSMDYLWGRQVTAPVTFVQPGSTTSAIKVLGASTPVAITAVECVCKATKGGAGGKAPAVATVPTPEQCSKLDGQTTTASGVDVTLGNCQAQEKGATAWMGVGFGRGKNGAGVSVAENPLVHIAGDQVHQGYVIAGDAITVGLNAGTVQDYAFVPLTNNSKSGPAQWNEAQAVPVLGDAAQTTLASGALLMDVGIDFIILNAPQAGIDQAGLTAQACQPVDGHYKTIVKPGTAITVNIPDPVTGKITASYRTVAKDACAPEGPGVVAVVIGPDSATGPAAYNTGRSLIPHLNYAFDNQCGRLGFKAAAR</sequence>
<dbReference type="Proteomes" id="UP000539175">
    <property type="component" value="Unassembled WGS sequence"/>
</dbReference>
<keyword evidence="3" id="KW-1185">Reference proteome</keyword>
<evidence type="ECO:0008006" key="4">
    <source>
        <dbReference type="Google" id="ProtNLM"/>
    </source>
</evidence>
<feature type="chain" id="PRO_5031273177" description="Peptidase A2 domain-containing protein" evidence="1">
    <location>
        <begin position="32"/>
        <end position="414"/>
    </location>
</feature>
<organism evidence="2 3">
    <name type="scientific">Nitrospirillum iridis</name>
    <dbReference type="NCBI Taxonomy" id="765888"/>
    <lineage>
        <taxon>Bacteria</taxon>
        <taxon>Pseudomonadati</taxon>
        <taxon>Pseudomonadota</taxon>
        <taxon>Alphaproteobacteria</taxon>
        <taxon>Rhodospirillales</taxon>
        <taxon>Azospirillaceae</taxon>
        <taxon>Nitrospirillum</taxon>
    </lineage>
</organism>
<feature type="signal peptide" evidence="1">
    <location>
        <begin position="1"/>
        <end position="31"/>
    </location>
</feature>
<gene>
    <name evidence="2" type="ORF">FHS74_005876</name>
</gene>
<dbReference type="RefSeq" id="WP_184807787.1">
    <property type="nucleotide sequence ID" value="NZ_JACIIZ010000029.1"/>
</dbReference>